<sequence length="380" mass="41342">MAVAYEQRRRAFCVAVQNRTTAELIERAVGAGLVVGPLGVDFDRWARVVFAPGAPPTLNTLSAHAQFRAVRDAYFSQQRWEETFAILGVERVKGAQACNYILPASTYPLRFLHADVPSRYRARTPALRGGARSLFERLARDGFVRITRWEGIDIAEITRVAMAALDAQQRRLSGSARSPAPVVVARPAALAPLLAPLFANLSIRRAVDAYVGSDGARACSYGYSALRLNDGTSPINYLSSLWHHDRVGRRLKLFVFLHDVDAAQGRPTVVARGTHNYVWYSASGMVDSRFDGGWVEAHFDAVPMDGPRGGGFLFDTNALHVGRWQGAHPRSVVIVELDREGRCRGLIGSGSDAIEAPCPSSRKLVPVGGTAAATIPHCTP</sequence>
<dbReference type="EMBL" id="JAGTXO010000011">
    <property type="protein sequence ID" value="KAG8465107.1"/>
    <property type="molecule type" value="Genomic_DNA"/>
</dbReference>
<organism evidence="1 2">
    <name type="scientific">Diacronema lutheri</name>
    <name type="common">Unicellular marine alga</name>
    <name type="synonym">Monochrysis lutheri</name>
    <dbReference type="NCBI Taxonomy" id="2081491"/>
    <lineage>
        <taxon>Eukaryota</taxon>
        <taxon>Haptista</taxon>
        <taxon>Haptophyta</taxon>
        <taxon>Pavlovophyceae</taxon>
        <taxon>Pavlovales</taxon>
        <taxon>Pavlovaceae</taxon>
        <taxon>Diacronema</taxon>
    </lineage>
</organism>
<evidence type="ECO:0000313" key="1">
    <source>
        <dbReference type="EMBL" id="KAG8465107.1"/>
    </source>
</evidence>
<dbReference type="Gene3D" id="2.60.120.620">
    <property type="entry name" value="q2cbj1_9rhob like domain"/>
    <property type="match status" value="1"/>
</dbReference>
<name>A0A8J5XNE0_DIALT</name>
<dbReference type="AlphaFoldDB" id="A0A8J5XNE0"/>
<dbReference type="OrthoDB" id="536948at2759"/>
<gene>
    <name evidence="1" type="ORF">KFE25_012470</name>
</gene>
<accession>A0A8J5XNE0</accession>
<dbReference type="SUPFAM" id="SSF51197">
    <property type="entry name" value="Clavaminate synthase-like"/>
    <property type="match status" value="1"/>
</dbReference>
<comment type="caution">
    <text evidence="1">The sequence shown here is derived from an EMBL/GenBank/DDBJ whole genome shotgun (WGS) entry which is preliminary data.</text>
</comment>
<reference evidence="1" key="1">
    <citation type="submission" date="2021-05" db="EMBL/GenBank/DDBJ databases">
        <title>The genome of the haptophyte Pavlova lutheri (Diacronema luteri, Pavlovales) - a model for lipid biosynthesis in eukaryotic algae.</title>
        <authorList>
            <person name="Hulatt C.J."/>
            <person name="Posewitz M.C."/>
        </authorList>
    </citation>
    <scope>NUCLEOTIDE SEQUENCE</scope>
    <source>
        <strain evidence="1">NIVA-4/92</strain>
    </source>
</reference>
<dbReference type="Proteomes" id="UP000751190">
    <property type="component" value="Unassembled WGS sequence"/>
</dbReference>
<keyword evidence="2" id="KW-1185">Reference proteome</keyword>
<proteinExistence type="predicted"/>
<evidence type="ECO:0000313" key="2">
    <source>
        <dbReference type="Proteomes" id="UP000751190"/>
    </source>
</evidence>
<protein>
    <submittedName>
        <fullName evidence="1">Uncharacterized protein</fullName>
    </submittedName>
</protein>